<dbReference type="GO" id="GO:0003723">
    <property type="term" value="F:RNA binding"/>
    <property type="evidence" value="ECO:0007669"/>
    <property type="project" value="UniProtKB-UniRule"/>
</dbReference>
<dbReference type="SMART" id="SM00360">
    <property type="entry name" value="RRM"/>
    <property type="match status" value="1"/>
</dbReference>
<dbReference type="SUPFAM" id="SSF101447">
    <property type="entry name" value="Formin homology 2 domain (FH2 domain)"/>
    <property type="match status" value="1"/>
</dbReference>
<feature type="compositionally biased region" description="Pro residues" evidence="3">
    <location>
        <begin position="26"/>
        <end position="36"/>
    </location>
</feature>
<evidence type="ECO:0000256" key="3">
    <source>
        <dbReference type="SAM" id="MobiDB-lite"/>
    </source>
</evidence>
<feature type="domain" description="RRM" evidence="4">
    <location>
        <begin position="72"/>
        <end position="151"/>
    </location>
</feature>
<protein>
    <recommendedName>
        <fullName evidence="4">RRM domain-containing protein</fullName>
    </recommendedName>
</protein>
<evidence type="ECO:0000259" key="4">
    <source>
        <dbReference type="PROSITE" id="PS50102"/>
    </source>
</evidence>
<dbReference type="SUPFAM" id="SSF54928">
    <property type="entry name" value="RNA-binding domain, RBD"/>
    <property type="match status" value="1"/>
</dbReference>
<gene>
    <name evidence="5" type="ORF">H0E87_014569</name>
</gene>
<dbReference type="Gene3D" id="3.30.70.330">
    <property type="match status" value="1"/>
</dbReference>
<dbReference type="CDD" id="cd12420">
    <property type="entry name" value="RRM_RBPMS_like"/>
    <property type="match status" value="1"/>
</dbReference>
<feature type="compositionally biased region" description="Pro residues" evidence="3">
    <location>
        <begin position="9"/>
        <end position="18"/>
    </location>
</feature>
<sequence>MEENMAAYYPPPPPPPGHYPTYYQTQPPPPTVAPIPPPPPHHLPYIPHPQPPPAPFVSYVSVPAYVPHDQVRTLFVAGLPDDIKPREMYNLFREFPGYESSHLRTPSQNSQPFAFATFTDQPSAVAAMHALNGMVFDLEKGSTLYIDLAKSNSRSKRSRTDDEWSSLDKKARVSSGFSMGTPDSVLEASMTDLEMSQKQEEWLDCFSLFLFLCHNISSVSSIRFFVISIIYLELELLFCTKTICYPCYHFFYCLENHLFLDLNIL</sequence>
<accession>A0A8T2YDV9</accession>
<dbReference type="Proteomes" id="UP000807159">
    <property type="component" value="Chromosome 7"/>
</dbReference>
<organism evidence="5 6">
    <name type="scientific">Populus deltoides</name>
    <name type="common">Eastern poplar</name>
    <name type="synonym">Eastern cottonwood</name>
    <dbReference type="NCBI Taxonomy" id="3696"/>
    <lineage>
        <taxon>Eukaryota</taxon>
        <taxon>Viridiplantae</taxon>
        <taxon>Streptophyta</taxon>
        <taxon>Embryophyta</taxon>
        <taxon>Tracheophyta</taxon>
        <taxon>Spermatophyta</taxon>
        <taxon>Magnoliopsida</taxon>
        <taxon>eudicotyledons</taxon>
        <taxon>Gunneridae</taxon>
        <taxon>Pentapetalae</taxon>
        <taxon>rosids</taxon>
        <taxon>fabids</taxon>
        <taxon>Malpighiales</taxon>
        <taxon>Salicaceae</taxon>
        <taxon>Saliceae</taxon>
        <taxon>Populus</taxon>
    </lineage>
</organism>
<dbReference type="PROSITE" id="PS50102">
    <property type="entry name" value="RRM"/>
    <property type="match status" value="1"/>
</dbReference>
<evidence type="ECO:0000256" key="1">
    <source>
        <dbReference type="ARBA" id="ARBA00022884"/>
    </source>
</evidence>
<dbReference type="AlphaFoldDB" id="A0A8T2YDV9"/>
<dbReference type="FunFam" id="3.30.70.330:FF:000335">
    <property type="entry name" value="RNA-binding protein with multiple splicing 2"/>
    <property type="match status" value="1"/>
</dbReference>
<dbReference type="InterPro" id="IPR012677">
    <property type="entry name" value="Nucleotide-bd_a/b_plait_sf"/>
</dbReference>
<dbReference type="InterPro" id="IPR035979">
    <property type="entry name" value="RBD_domain_sf"/>
</dbReference>
<evidence type="ECO:0000313" key="6">
    <source>
        <dbReference type="Proteomes" id="UP000807159"/>
    </source>
</evidence>
<dbReference type="PANTHER" id="PTHR10501">
    <property type="entry name" value="U1 SMALL NUCLEAR RIBONUCLEOPROTEIN A/U2 SMALL NUCLEAR RIBONUCLEOPROTEIN B"/>
    <property type="match status" value="1"/>
</dbReference>
<evidence type="ECO:0000313" key="5">
    <source>
        <dbReference type="EMBL" id="KAH8503344.1"/>
    </source>
</evidence>
<dbReference type="InterPro" id="IPR000504">
    <property type="entry name" value="RRM_dom"/>
</dbReference>
<keyword evidence="6" id="KW-1185">Reference proteome</keyword>
<reference evidence="5" key="1">
    <citation type="journal article" date="2021" name="J. Hered.">
        <title>Genome Assembly of Salicaceae Populus deltoides (Eastern Cottonwood) I-69 Based on Nanopore Sequencing and Hi-C Technologies.</title>
        <authorList>
            <person name="Bai S."/>
            <person name="Wu H."/>
            <person name="Zhang J."/>
            <person name="Pan Z."/>
            <person name="Zhao W."/>
            <person name="Li Z."/>
            <person name="Tong C."/>
        </authorList>
    </citation>
    <scope>NUCLEOTIDE SEQUENCE</scope>
    <source>
        <tissue evidence="5">Leaf</tissue>
    </source>
</reference>
<proteinExistence type="predicted"/>
<dbReference type="Pfam" id="PF00076">
    <property type="entry name" value="RRM_1"/>
    <property type="match status" value="1"/>
</dbReference>
<dbReference type="EMBL" id="JACEGQ020000007">
    <property type="protein sequence ID" value="KAH8503344.1"/>
    <property type="molecule type" value="Genomic_DNA"/>
</dbReference>
<feature type="region of interest" description="Disordered" evidence="3">
    <location>
        <begin position="1"/>
        <end position="36"/>
    </location>
</feature>
<comment type="caution">
    <text evidence="5">The sequence shown here is derived from an EMBL/GenBank/DDBJ whole genome shotgun (WGS) entry which is preliminary data.</text>
</comment>
<name>A0A8T2YDV9_POPDE</name>
<evidence type="ECO:0000256" key="2">
    <source>
        <dbReference type="PROSITE-ProRule" id="PRU00176"/>
    </source>
</evidence>
<keyword evidence="1 2" id="KW-0694">RNA-binding</keyword>